<dbReference type="PROSITE" id="PS51755">
    <property type="entry name" value="OMPR_PHOB"/>
    <property type="match status" value="1"/>
</dbReference>
<reference evidence="10 11" key="1">
    <citation type="submission" date="2017-07" db="EMBL/GenBank/DDBJ databases">
        <title>Annotated genome sequence of Bacterioplanes sanyensis isolated from Red Sea.</title>
        <authorList>
            <person name="Rehman Z.U."/>
        </authorList>
    </citation>
    <scope>NUCLEOTIDE SEQUENCE [LARGE SCALE GENOMIC DNA]</scope>
    <source>
        <strain evidence="10 11">NV9</strain>
    </source>
</reference>
<dbReference type="CDD" id="cd00383">
    <property type="entry name" value="trans_reg_C"/>
    <property type="match status" value="1"/>
</dbReference>
<dbReference type="InterPro" id="IPR039420">
    <property type="entry name" value="WalR-like"/>
</dbReference>
<dbReference type="GO" id="GO:0005829">
    <property type="term" value="C:cytosol"/>
    <property type="evidence" value="ECO:0007669"/>
    <property type="project" value="TreeGrafter"/>
</dbReference>
<evidence type="ECO:0000313" key="11">
    <source>
        <dbReference type="Proteomes" id="UP000202440"/>
    </source>
</evidence>
<dbReference type="Proteomes" id="UP000202440">
    <property type="component" value="Chromosome"/>
</dbReference>
<feature type="domain" description="OmpR/PhoB-type" evidence="9">
    <location>
        <begin position="125"/>
        <end position="223"/>
    </location>
</feature>
<dbReference type="PANTHER" id="PTHR48111:SF76">
    <property type="entry name" value="TWO-COMPONENT RESPONSE REGULATOR"/>
    <property type="match status" value="1"/>
</dbReference>
<dbReference type="EMBL" id="CP022530">
    <property type="protein sequence ID" value="ASP37590.1"/>
    <property type="molecule type" value="Genomic_DNA"/>
</dbReference>
<proteinExistence type="predicted"/>
<dbReference type="InterPro" id="IPR036388">
    <property type="entry name" value="WH-like_DNA-bd_sf"/>
</dbReference>
<dbReference type="SMART" id="SM00862">
    <property type="entry name" value="Trans_reg_C"/>
    <property type="match status" value="1"/>
</dbReference>
<evidence type="ECO:0000256" key="5">
    <source>
        <dbReference type="ARBA" id="ARBA00023163"/>
    </source>
</evidence>
<dbReference type="PANTHER" id="PTHR48111">
    <property type="entry name" value="REGULATOR OF RPOS"/>
    <property type="match status" value="1"/>
</dbReference>
<dbReference type="GO" id="GO:0000156">
    <property type="term" value="F:phosphorelay response regulator activity"/>
    <property type="evidence" value="ECO:0007669"/>
    <property type="project" value="TreeGrafter"/>
</dbReference>
<dbReference type="AlphaFoldDB" id="A0A222FFP2"/>
<feature type="DNA-binding region" description="OmpR/PhoB-type" evidence="7">
    <location>
        <begin position="125"/>
        <end position="223"/>
    </location>
</feature>
<sequence>MRVLIIEDDPQLNDFIKQGLQQAGHTVEQCFDGKAGLIEASSEPFDVIVLDRQLPKMNGLDVLKALHSMGSATPVLMLSHLGDADHKVEGLRSGCDDYLSKPFSFAELLARLEVLAKRRPQADETQQLVLADLTLDLLRRQAQRGGQTIELLTREFKLLEYLLRHQGQVVTKTMLLEHIWQLNFDPQTNVVEVHISRLRQKIDKGFQPALLHTVRGAGYVLRVMD</sequence>
<dbReference type="GO" id="GO:0006355">
    <property type="term" value="P:regulation of DNA-templated transcription"/>
    <property type="evidence" value="ECO:0007669"/>
    <property type="project" value="InterPro"/>
</dbReference>
<dbReference type="Pfam" id="PF00486">
    <property type="entry name" value="Trans_reg_C"/>
    <property type="match status" value="1"/>
</dbReference>
<dbReference type="Gene3D" id="3.40.50.2300">
    <property type="match status" value="1"/>
</dbReference>
<feature type="domain" description="Response regulatory" evidence="8">
    <location>
        <begin position="2"/>
        <end position="116"/>
    </location>
</feature>
<evidence type="ECO:0000256" key="6">
    <source>
        <dbReference type="PROSITE-ProRule" id="PRU00169"/>
    </source>
</evidence>
<evidence type="ECO:0000256" key="2">
    <source>
        <dbReference type="ARBA" id="ARBA00023012"/>
    </source>
</evidence>
<dbReference type="FunFam" id="3.40.50.2300:FF:000002">
    <property type="entry name" value="DNA-binding response regulator PhoP"/>
    <property type="match status" value="1"/>
</dbReference>
<dbReference type="InterPro" id="IPR011006">
    <property type="entry name" value="CheY-like_superfamily"/>
</dbReference>
<dbReference type="RefSeq" id="WP_094058806.1">
    <property type="nucleotide sequence ID" value="NZ_CP022530.1"/>
</dbReference>
<dbReference type="OrthoDB" id="9802426at2"/>
<keyword evidence="2" id="KW-0902">Two-component regulatory system</keyword>
<keyword evidence="3" id="KW-0805">Transcription regulation</keyword>
<keyword evidence="4 7" id="KW-0238">DNA-binding</keyword>
<keyword evidence="5" id="KW-0804">Transcription</keyword>
<dbReference type="GO" id="GO:0000976">
    <property type="term" value="F:transcription cis-regulatory region binding"/>
    <property type="evidence" value="ECO:0007669"/>
    <property type="project" value="TreeGrafter"/>
</dbReference>
<keyword evidence="11" id="KW-1185">Reference proteome</keyword>
<evidence type="ECO:0000313" key="10">
    <source>
        <dbReference type="EMBL" id="ASP37590.1"/>
    </source>
</evidence>
<evidence type="ECO:0000259" key="9">
    <source>
        <dbReference type="PROSITE" id="PS51755"/>
    </source>
</evidence>
<dbReference type="Gene3D" id="1.10.10.10">
    <property type="entry name" value="Winged helix-like DNA-binding domain superfamily/Winged helix DNA-binding domain"/>
    <property type="match status" value="1"/>
</dbReference>
<evidence type="ECO:0000256" key="3">
    <source>
        <dbReference type="ARBA" id="ARBA00023015"/>
    </source>
</evidence>
<feature type="modified residue" description="4-aspartylphosphate" evidence="6">
    <location>
        <position position="51"/>
    </location>
</feature>
<dbReference type="GO" id="GO:0032993">
    <property type="term" value="C:protein-DNA complex"/>
    <property type="evidence" value="ECO:0007669"/>
    <property type="project" value="TreeGrafter"/>
</dbReference>
<keyword evidence="1 6" id="KW-0597">Phosphoprotein</keyword>
<organism evidence="10 11">
    <name type="scientific">Bacterioplanes sanyensis</name>
    <dbReference type="NCBI Taxonomy" id="1249553"/>
    <lineage>
        <taxon>Bacteria</taxon>
        <taxon>Pseudomonadati</taxon>
        <taxon>Pseudomonadota</taxon>
        <taxon>Gammaproteobacteria</taxon>
        <taxon>Oceanospirillales</taxon>
        <taxon>Oceanospirillaceae</taxon>
        <taxon>Bacterioplanes</taxon>
    </lineage>
</organism>
<protein>
    <submittedName>
        <fullName evidence="10">DNA-binding response regulator</fullName>
    </submittedName>
</protein>
<dbReference type="FunFam" id="1.10.10.10:FF:000005">
    <property type="entry name" value="Two-component system response regulator"/>
    <property type="match status" value="1"/>
</dbReference>
<accession>A0A222FFP2</accession>
<evidence type="ECO:0000256" key="1">
    <source>
        <dbReference type="ARBA" id="ARBA00022553"/>
    </source>
</evidence>
<evidence type="ECO:0000256" key="7">
    <source>
        <dbReference type="PROSITE-ProRule" id="PRU01091"/>
    </source>
</evidence>
<gene>
    <name evidence="10" type="ORF">CHH28_02395</name>
</gene>
<evidence type="ECO:0000256" key="4">
    <source>
        <dbReference type="ARBA" id="ARBA00023125"/>
    </source>
</evidence>
<dbReference type="SUPFAM" id="SSF52172">
    <property type="entry name" value="CheY-like"/>
    <property type="match status" value="1"/>
</dbReference>
<evidence type="ECO:0000259" key="8">
    <source>
        <dbReference type="PROSITE" id="PS50110"/>
    </source>
</evidence>
<dbReference type="Pfam" id="PF00072">
    <property type="entry name" value="Response_reg"/>
    <property type="match status" value="1"/>
</dbReference>
<dbReference type="InterPro" id="IPR001789">
    <property type="entry name" value="Sig_transdc_resp-reg_receiver"/>
</dbReference>
<dbReference type="PROSITE" id="PS50110">
    <property type="entry name" value="RESPONSE_REGULATORY"/>
    <property type="match status" value="1"/>
</dbReference>
<dbReference type="KEGG" id="bsan:CHH28_02395"/>
<name>A0A222FFP2_9GAMM</name>
<dbReference type="InterPro" id="IPR001867">
    <property type="entry name" value="OmpR/PhoB-type_DNA-bd"/>
</dbReference>
<dbReference type="SMART" id="SM00448">
    <property type="entry name" value="REC"/>
    <property type="match status" value="1"/>
</dbReference>